<organism evidence="1 2">
    <name type="scientific">Aphanothece cf. minutissima CCALA 015</name>
    <dbReference type="NCBI Taxonomy" id="2107695"/>
    <lineage>
        <taxon>Bacteria</taxon>
        <taxon>Bacillati</taxon>
        <taxon>Cyanobacteriota</taxon>
        <taxon>Cyanophyceae</taxon>
        <taxon>Oscillatoriophycideae</taxon>
        <taxon>Chroococcales</taxon>
        <taxon>Aphanothecaceae</taxon>
        <taxon>Aphanothece</taxon>
    </lineage>
</organism>
<reference evidence="1 2" key="1">
    <citation type="submission" date="2018-02" db="EMBL/GenBank/DDBJ databases">
        <authorList>
            <person name="Moore K."/>
            <person name="Momper L."/>
        </authorList>
    </citation>
    <scope>NUCLEOTIDE SEQUENCE [LARGE SCALE GENOMIC DNA]</scope>
    <source>
        <strain evidence="1 2">CCALA 015</strain>
    </source>
</reference>
<accession>A0ABX5F6E0</accession>
<name>A0ABX5F6E0_9CHRO</name>
<dbReference type="Proteomes" id="UP000238218">
    <property type="component" value="Unassembled WGS sequence"/>
</dbReference>
<reference evidence="1 2" key="2">
    <citation type="submission" date="2018-03" db="EMBL/GenBank/DDBJ databases">
        <title>The ancient ancestry and fast evolution of plastids.</title>
        <authorList>
            <person name="Moore K.R."/>
            <person name="Magnabosco C."/>
            <person name="Momper L."/>
            <person name="Gold D.A."/>
            <person name="Bosak T."/>
            <person name="Fournier G.P."/>
        </authorList>
    </citation>
    <scope>NUCLEOTIDE SEQUENCE [LARGE SCALE GENOMIC DNA]</scope>
    <source>
        <strain evidence="1 2">CCALA 015</strain>
    </source>
</reference>
<gene>
    <name evidence="1" type="ORF">C7B81_14035</name>
</gene>
<keyword evidence="2" id="KW-1185">Reference proteome</keyword>
<proteinExistence type="predicted"/>
<sequence>MTVGELYLESLSTGVITPAELSWLTHGQDRFSRLEEATALRLGRLLDQGDIQLGCRLAPTADASEAIASPAPAAGVLEEWIEPLGRRRHR</sequence>
<evidence type="ECO:0000313" key="1">
    <source>
        <dbReference type="EMBL" id="PSB36363.1"/>
    </source>
</evidence>
<dbReference type="EMBL" id="PVWP01000010">
    <property type="protein sequence ID" value="PSB36363.1"/>
    <property type="molecule type" value="Genomic_DNA"/>
</dbReference>
<comment type="caution">
    <text evidence="1">The sequence shown here is derived from an EMBL/GenBank/DDBJ whole genome shotgun (WGS) entry which is preliminary data.</text>
</comment>
<dbReference type="RefSeq" id="WP_106222670.1">
    <property type="nucleotide sequence ID" value="NZ_PVWP01000010.1"/>
</dbReference>
<evidence type="ECO:0000313" key="2">
    <source>
        <dbReference type="Proteomes" id="UP000238218"/>
    </source>
</evidence>
<protein>
    <submittedName>
        <fullName evidence="1">Uncharacterized protein</fullName>
    </submittedName>
</protein>